<feature type="active site" description="Charge relay system" evidence="2">
    <location>
        <position position="235"/>
    </location>
</feature>
<accession>A0A2P6TDS2</accession>
<feature type="compositionally biased region" description="Polar residues" evidence="3">
    <location>
        <begin position="455"/>
        <end position="464"/>
    </location>
</feature>
<evidence type="ECO:0000256" key="1">
    <source>
        <dbReference type="ARBA" id="ARBA00010884"/>
    </source>
</evidence>
<dbReference type="OrthoDB" id="247542at2759"/>
<dbReference type="AlphaFoldDB" id="A0A2P6TDS2"/>
<dbReference type="STRING" id="3076.A0A2P6TDS2"/>
<dbReference type="Gene3D" id="3.40.50.1820">
    <property type="entry name" value="alpha/beta hydrolase"/>
    <property type="match status" value="1"/>
</dbReference>
<comment type="caution">
    <text evidence="5">The sequence shown here is derived from an EMBL/GenBank/DDBJ whole genome shotgun (WGS) entry which is preliminary data.</text>
</comment>
<evidence type="ECO:0000259" key="4">
    <source>
        <dbReference type="Pfam" id="PF00561"/>
    </source>
</evidence>
<feature type="region of interest" description="Disordered" evidence="3">
    <location>
        <begin position="439"/>
        <end position="464"/>
    </location>
</feature>
<dbReference type="InterPro" id="IPR029058">
    <property type="entry name" value="AB_hydrolase_fold"/>
</dbReference>
<protein>
    <submittedName>
        <fullName evidence="5">Embryogenesis-associated EMB8</fullName>
    </submittedName>
</protein>
<keyword evidence="6" id="KW-1185">Reference proteome</keyword>
<feature type="domain" description="AB hydrolase-1" evidence="4">
    <location>
        <begin position="155"/>
        <end position="398"/>
    </location>
</feature>
<gene>
    <name evidence="5" type="ORF">C2E21_8661</name>
</gene>
<dbReference type="SUPFAM" id="SSF53474">
    <property type="entry name" value="alpha/beta-Hydrolases"/>
    <property type="match status" value="1"/>
</dbReference>
<dbReference type="GO" id="GO:0047372">
    <property type="term" value="F:monoacylglycerol lipase activity"/>
    <property type="evidence" value="ECO:0007669"/>
    <property type="project" value="TreeGrafter"/>
</dbReference>
<dbReference type="GO" id="GO:0034338">
    <property type="term" value="F:short-chain carboxylesterase activity"/>
    <property type="evidence" value="ECO:0007669"/>
    <property type="project" value="TreeGrafter"/>
</dbReference>
<organism evidence="5 6">
    <name type="scientific">Chlorella sorokiniana</name>
    <name type="common">Freshwater green alga</name>
    <dbReference type="NCBI Taxonomy" id="3076"/>
    <lineage>
        <taxon>Eukaryota</taxon>
        <taxon>Viridiplantae</taxon>
        <taxon>Chlorophyta</taxon>
        <taxon>core chlorophytes</taxon>
        <taxon>Trebouxiophyceae</taxon>
        <taxon>Chlorellales</taxon>
        <taxon>Chlorellaceae</taxon>
        <taxon>Chlorella clade</taxon>
        <taxon>Chlorella</taxon>
    </lineage>
</organism>
<proteinExistence type="inferred from homology"/>
<evidence type="ECO:0000313" key="5">
    <source>
        <dbReference type="EMBL" id="PRW20785.1"/>
    </source>
</evidence>
<name>A0A2P6TDS2_CHLSO</name>
<evidence type="ECO:0000313" key="6">
    <source>
        <dbReference type="Proteomes" id="UP000239899"/>
    </source>
</evidence>
<sequence length="464" mass="49712">MAGAVLQPLSSSGSRTPLPSQLVLSYAGRLQQRGGRRMRVPLAAAATSPAGIATAAAAAAAVAAMCIRKALKPTVQGQSTPWNSAILSLCPSLTASYRLPALLNNGHVETIFAAWFRRKPHILYDRELLHMPDGGCVALDTEDLPPAQQLPEDAPVLILLPGLTGGSEDSYVQYAVVHAREAGIRAVVFNSRGTSDSPVSTAQFYSASFTEDMRNVVAHVRNRYPRSLLFAAGWSLGANIMTRYLGEEQDRTPISAAVAMCNPFNLPLSDANFKKGFNRIYDWNLARSLNRIYSKHHHLFEEEAASASGRPYRPDVAIQAKTIREFDDSITRVAFGWPSVDAYYTGSSSSLSIPDVRVPLLIIQAEDDPIAPKEAIPFEAIEANPQCLLVLTPTGGHLGWCGGRDGVTGAPWTDAAVAEFFTAAKQLLAQPEFAAAAEAAKARQPAPAEPAGVWTSGTTTHQAP</sequence>
<feature type="compositionally biased region" description="Low complexity" evidence="3">
    <location>
        <begin position="439"/>
        <end position="451"/>
    </location>
</feature>
<reference evidence="5 6" key="1">
    <citation type="journal article" date="2018" name="Plant J.">
        <title>Genome sequences of Chlorella sorokiniana UTEX 1602 and Micractinium conductrix SAG 241.80: implications to maltose excretion by a green alga.</title>
        <authorList>
            <person name="Arriola M.B."/>
            <person name="Velmurugan N."/>
            <person name="Zhang Y."/>
            <person name="Plunkett M.H."/>
            <person name="Hondzo H."/>
            <person name="Barney B.M."/>
        </authorList>
    </citation>
    <scope>NUCLEOTIDE SEQUENCE [LARGE SCALE GENOMIC DNA]</scope>
    <source>
        <strain evidence="6">UTEX 1602</strain>
    </source>
</reference>
<dbReference type="PANTHER" id="PTHR10794">
    <property type="entry name" value="ABHYDROLASE DOMAIN-CONTAINING PROTEIN"/>
    <property type="match status" value="1"/>
</dbReference>
<feature type="active site" description="Charge relay system" evidence="2">
    <location>
        <position position="397"/>
    </location>
</feature>
<dbReference type="Proteomes" id="UP000239899">
    <property type="component" value="Unassembled WGS sequence"/>
</dbReference>
<dbReference type="Pfam" id="PF00561">
    <property type="entry name" value="Abhydrolase_1"/>
    <property type="match status" value="1"/>
</dbReference>
<feature type="active site" description="Charge relay system" evidence="2">
    <location>
        <position position="368"/>
    </location>
</feature>
<dbReference type="PANTHER" id="PTHR10794:SF84">
    <property type="entry name" value="ESTERASE_LIPASE_THIOESTERASE FAMILY PROTEIN"/>
    <property type="match status" value="1"/>
</dbReference>
<evidence type="ECO:0000256" key="2">
    <source>
        <dbReference type="PIRSR" id="PIRSR005211-1"/>
    </source>
</evidence>
<dbReference type="InterPro" id="IPR000073">
    <property type="entry name" value="AB_hydrolase_1"/>
</dbReference>
<evidence type="ECO:0000256" key="3">
    <source>
        <dbReference type="SAM" id="MobiDB-lite"/>
    </source>
</evidence>
<comment type="similarity">
    <text evidence="1">Belongs to the AB hydrolase superfamily. AB hydrolase 4 family.</text>
</comment>
<dbReference type="EMBL" id="LHPG02000021">
    <property type="protein sequence ID" value="PRW20785.1"/>
    <property type="molecule type" value="Genomic_DNA"/>
</dbReference>
<dbReference type="InterPro" id="IPR012020">
    <property type="entry name" value="ABHD4"/>
</dbReference>
<dbReference type="InterPro" id="IPR050960">
    <property type="entry name" value="AB_hydrolase_4_sf"/>
</dbReference>
<dbReference type="PIRSF" id="PIRSF005211">
    <property type="entry name" value="Ab_hydro_YheT"/>
    <property type="match status" value="1"/>
</dbReference>